<evidence type="ECO:0000256" key="1">
    <source>
        <dbReference type="ARBA" id="ARBA00012513"/>
    </source>
</evidence>
<dbReference type="Gene3D" id="1.10.510.10">
    <property type="entry name" value="Transferase(Phosphotransferase) domain 1"/>
    <property type="match status" value="1"/>
</dbReference>
<dbReference type="PROSITE" id="PS00107">
    <property type="entry name" value="PROTEIN_KINASE_ATP"/>
    <property type="match status" value="1"/>
</dbReference>
<proteinExistence type="predicted"/>
<dbReference type="GO" id="GO:0004674">
    <property type="term" value="F:protein serine/threonine kinase activity"/>
    <property type="evidence" value="ECO:0007669"/>
    <property type="project" value="UniProtKB-KW"/>
</dbReference>
<keyword evidence="3" id="KW-0808">Transferase</keyword>
<dbReference type="GO" id="GO:0005524">
    <property type="term" value="F:ATP binding"/>
    <property type="evidence" value="ECO:0007669"/>
    <property type="project" value="UniProtKB-UniRule"/>
</dbReference>
<keyword evidence="11" id="KW-0812">Transmembrane</keyword>
<evidence type="ECO:0000256" key="4">
    <source>
        <dbReference type="ARBA" id="ARBA00022741"/>
    </source>
</evidence>
<feature type="domain" description="Protein kinase" evidence="12">
    <location>
        <begin position="450"/>
        <end position="765"/>
    </location>
</feature>
<dbReference type="Gene3D" id="3.30.200.20">
    <property type="entry name" value="Phosphorylase Kinase, domain 1"/>
    <property type="match status" value="1"/>
</dbReference>
<feature type="compositionally biased region" description="Low complexity" evidence="10">
    <location>
        <begin position="185"/>
        <end position="200"/>
    </location>
</feature>
<dbReference type="EC" id="2.7.11.1" evidence="1"/>
<dbReference type="PANTHER" id="PTHR24343">
    <property type="entry name" value="SERINE/THREONINE KINASE"/>
    <property type="match status" value="1"/>
</dbReference>
<keyword evidence="11" id="KW-0472">Membrane</keyword>
<protein>
    <recommendedName>
        <fullName evidence="1">non-specific serine/threonine protein kinase</fullName>
        <ecNumber evidence="1">2.7.11.1</ecNumber>
    </recommendedName>
</protein>
<dbReference type="AlphaFoldDB" id="A0A0E9NTG3"/>
<evidence type="ECO:0000313" key="13">
    <source>
        <dbReference type="EMBL" id="GAO52700.1"/>
    </source>
</evidence>
<keyword evidence="2" id="KW-0723">Serine/threonine-protein kinase</keyword>
<evidence type="ECO:0000256" key="3">
    <source>
        <dbReference type="ARBA" id="ARBA00022679"/>
    </source>
</evidence>
<evidence type="ECO:0000256" key="9">
    <source>
        <dbReference type="PROSITE-ProRule" id="PRU10141"/>
    </source>
</evidence>
<keyword evidence="5" id="KW-0418">Kinase</keyword>
<dbReference type="PROSITE" id="PS00108">
    <property type="entry name" value="PROTEIN_KINASE_ST"/>
    <property type="match status" value="1"/>
</dbReference>
<evidence type="ECO:0000256" key="6">
    <source>
        <dbReference type="ARBA" id="ARBA00022840"/>
    </source>
</evidence>
<dbReference type="PANTHER" id="PTHR24343:SF137">
    <property type="entry name" value="SERINE_THREONINE-PROTEIN KINASE HRK1"/>
    <property type="match status" value="1"/>
</dbReference>
<dbReference type="InterPro" id="IPR011009">
    <property type="entry name" value="Kinase-like_dom_sf"/>
</dbReference>
<dbReference type="SUPFAM" id="SSF56112">
    <property type="entry name" value="Protein kinase-like (PK-like)"/>
    <property type="match status" value="1"/>
</dbReference>
<dbReference type="InterPro" id="IPR000719">
    <property type="entry name" value="Prot_kinase_dom"/>
</dbReference>
<feature type="region of interest" description="Disordered" evidence="10">
    <location>
        <begin position="180"/>
        <end position="200"/>
    </location>
</feature>
<keyword evidence="6 9" id="KW-0067">ATP-binding</keyword>
<dbReference type="InterPro" id="IPR008271">
    <property type="entry name" value="Ser/Thr_kinase_AS"/>
</dbReference>
<keyword evidence="14" id="KW-1185">Reference proteome</keyword>
<keyword evidence="4 9" id="KW-0547">Nucleotide-binding</keyword>
<dbReference type="SMART" id="SM00220">
    <property type="entry name" value="S_TKc"/>
    <property type="match status" value="1"/>
</dbReference>
<feature type="region of interest" description="Disordered" evidence="10">
    <location>
        <begin position="686"/>
        <end position="722"/>
    </location>
</feature>
<dbReference type="PROSITE" id="PS50011">
    <property type="entry name" value="PROTEIN_KINASE_DOM"/>
    <property type="match status" value="1"/>
</dbReference>
<comment type="catalytic activity">
    <reaction evidence="7">
        <text>L-threonyl-[protein] + ATP = O-phospho-L-threonyl-[protein] + ADP + H(+)</text>
        <dbReference type="Rhea" id="RHEA:46608"/>
        <dbReference type="Rhea" id="RHEA-COMP:11060"/>
        <dbReference type="Rhea" id="RHEA-COMP:11605"/>
        <dbReference type="ChEBI" id="CHEBI:15378"/>
        <dbReference type="ChEBI" id="CHEBI:30013"/>
        <dbReference type="ChEBI" id="CHEBI:30616"/>
        <dbReference type="ChEBI" id="CHEBI:61977"/>
        <dbReference type="ChEBI" id="CHEBI:456216"/>
        <dbReference type="EC" id="2.7.11.1"/>
    </reaction>
</comment>
<keyword evidence="11" id="KW-1133">Transmembrane helix</keyword>
<feature type="region of interest" description="Disordered" evidence="10">
    <location>
        <begin position="372"/>
        <end position="435"/>
    </location>
</feature>
<evidence type="ECO:0000256" key="10">
    <source>
        <dbReference type="SAM" id="MobiDB-lite"/>
    </source>
</evidence>
<name>A0A0E9NTG3_SAICN</name>
<reference evidence="13 14" key="3">
    <citation type="journal article" date="2015" name="Genome Announc.">
        <title>Draft Genome Sequence of the Archiascomycetous Yeast Saitoella complicata.</title>
        <authorList>
            <person name="Yamauchi K."/>
            <person name="Kondo S."/>
            <person name="Hamamoto M."/>
            <person name="Takahashi Y."/>
            <person name="Ogura Y."/>
            <person name="Hayashi T."/>
            <person name="Nishida H."/>
        </authorList>
    </citation>
    <scope>NUCLEOTIDE SEQUENCE [LARGE SCALE GENOMIC DNA]</scope>
    <source>
        <strain evidence="13 14">NRRL Y-17804</strain>
    </source>
</reference>
<evidence type="ECO:0000256" key="5">
    <source>
        <dbReference type="ARBA" id="ARBA00022777"/>
    </source>
</evidence>
<reference evidence="13 14" key="2">
    <citation type="journal article" date="2014" name="J. Gen. Appl. Microbiol.">
        <title>The early diverging ascomycetous budding yeast Saitoella complicata has three histone deacetylases belonging to the Clr6, Hos2, and Rpd3 lineages.</title>
        <authorList>
            <person name="Nishida H."/>
            <person name="Matsumoto T."/>
            <person name="Kondo S."/>
            <person name="Hamamoto M."/>
            <person name="Yoshikawa H."/>
        </authorList>
    </citation>
    <scope>NUCLEOTIDE SEQUENCE [LARGE SCALE GENOMIC DNA]</scope>
    <source>
        <strain evidence="13 14">NRRL Y-17804</strain>
    </source>
</reference>
<feature type="compositionally biased region" description="Polar residues" evidence="10">
    <location>
        <begin position="313"/>
        <end position="324"/>
    </location>
</feature>
<evidence type="ECO:0000259" key="12">
    <source>
        <dbReference type="PROSITE" id="PS50011"/>
    </source>
</evidence>
<evidence type="ECO:0000256" key="7">
    <source>
        <dbReference type="ARBA" id="ARBA00047899"/>
    </source>
</evidence>
<evidence type="ECO:0000256" key="2">
    <source>
        <dbReference type="ARBA" id="ARBA00022527"/>
    </source>
</evidence>
<feature type="region of interest" description="Disordered" evidence="10">
    <location>
        <begin position="265"/>
        <end position="357"/>
    </location>
</feature>
<feature type="transmembrane region" description="Helical" evidence="11">
    <location>
        <begin position="12"/>
        <end position="32"/>
    </location>
</feature>
<reference evidence="13 14" key="1">
    <citation type="journal article" date="2011" name="J. Gen. Appl. Microbiol.">
        <title>Draft genome sequencing of the enigmatic yeast Saitoella complicata.</title>
        <authorList>
            <person name="Nishida H."/>
            <person name="Hamamoto M."/>
            <person name="Sugiyama J."/>
        </authorList>
    </citation>
    <scope>NUCLEOTIDE SEQUENCE [LARGE SCALE GENOMIC DNA]</scope>
    <source>
        <strain evidence="13 14">NRRL Y-17804</strain>
    </source>
</reference>
<dbReference type="Proteomes" id="UP000033140">
    <property type="component" value="Unassembled WGS sequence"/>
</dbReference>
<accession>A0A0E9NTG3</accession>
<evidence type="ECO:0000256" key="11">
    <source>
        <dbReference type="SAM" id="Phobius"/>
    </source>
</evidence>
<gene>
    <name evidence="13" type="ORF">G7K_6771-t1</name>
</gene>
<dbReference type="EMBL" id="BACD03000081">
    <property type="protein sequence ID" value="GAO52700.1"/>
    <property type="molecule type" value="Genomic_DNA"/>
</dbReference>
<dbReference type="InterPro" id="IPR017441">
    <property type="entry name" value="Protein_kinase_ATP_BS"/>
</dbReference>
<feature type="binding site" evidence="9">
    <location>
        <position position="479"/>
    </location>
    <ligand>
        <name>ATP</name>
        <dbReference type="ChEBI" id="CHEBI:30616"/>
    </ligand>
</feature>
<comment type="catalytic activity">
    <reaction evidence="8">
        <text>L-seryl-[protein] + ATP = O-phospho-L-seryl-[protein] + ADP + H(+)</text>
        <dbReference type="Rhea" id="RHEA:17989"/>
        <dbReference type="Rhea" id="RHEA-COMP:9863"/>
        <dbReference type="Rhea" id="RHEA-COMP:11604"/>
        <dbReference type="ChEBI" id="CHEBI:15378"/>
        <dbReference type="ChEBI" id="CHEBI:29999"/>
        <dbReference type="ChEBI" id="CHEBI:30616"/>
        <dbReference type="ChEBI" id="CHEBI:83421"/>
        <dbReference type="ChEBI" id="CHEBI:456216"/>
        <dbReference type="EC" id="2.7.11.1"/>
    </reaction>
</comment>
<evidence type="ECO:0000256" key="8">
    <source>
        <dbReference type="ARBA" id="ARBA00048679"/>
    </source>
</evidence>
<feature type="compositionally biased region" description="Basic residues" evidence="10">
    <location>
        <begin position="405"/>
        <end position="415"/>
    </location>
</feature>
<organism evidence="13 14">
    <name type="scientific">Saitoella complicata (strain BCRC 22490 / CBS 7301 / JCM 7358 / NBRC 10748 / NRRL Y-17804)</name>
    <dbReference type="NCBI Taxonomy" id="698492"/>
    <lineage>
        <taxon>Eukaryota</taxon>
        <taxon>Fungi</taxon>
        <taxon>Dikarya</taxon>
        <taxon>Ascomycota</taxon>
        <taxon>Taphrinomycotina</taxon>
        <taxon>Taphrinomycotina incertae sedis</taxon>
        <taxon>Saitoella</taxon>
    </lineage>
</organism>
<feature type="compositionally biased region" description="Low complexity" evidence="10">
    <location>
        <begin position="686"/>
        <end position="713"/>
    </location>
</feature>
<dbReference type="FunFam" id="1.10.510.10:FF:000595">
    <property type="entry name" value="Protein kinase, putative (AFU_orthologue AFUA_5G11840)"/>
    <property type="match status" value="1"/>
</dbReference>
<sequence length="798" mass="88223">MQKDIWEEDVYTVILYGVILGFGIFLLVHQLYDGGRQRQGEDREYNHSVVSTSVFLSYPDRRPVDRRLIYPAPEVYSGLVLQVGAAQFGPISNCSAVTSHVHSSRILSTATTNSSIPGHSCSPQSVRVRLGPKIHIRCSDVSLRFDLFARARYARHECTRQRHCVFFASLPRPRSPIPHRNLTMSSTTNNNNQGQGRSSGVKFSLTPDIIDSGAASPMVPREEQDRFRVPIEQLEHMRVEDLTSKRFIQHGGYDTAYSLPCSRVPSLATDTETPTPRESAFPSAAGSRQPTPPLSPAHLPQNSHSLPGPSALQREQNLPKQSGLFTPEDTLETPPDPDNPYKRSRRQPQSHSLADIAPQFIFKKLAHLGDRSRNSSHKSLKSLAHEESSGSTKTPRGSSMDLKRFFKIGNHHHKPSEKDLPKAAPAPIKSNAPSNLPFGDDHAGLFRKYGKFGKVLGAGAGGSVRLMKRAADGTTFAVKEFRAKTPYETDREYAKKVTAEFCVGSALHHPNIIETLDIVKEHGKYYEIMEYCPYDLFAIVMTGRMTQPEINCAFTQIVAGVAYLHNMGIAHRDLKLDNCVVNEHGIVKLIDFGSAAVFRYPFEEDIVEAHGIVGSDPYLSPEVCEQKTYDPRAADIWSIAIIFCCMTLRRFPWKAPRSSDSSYKAFVSLPDADAIYDPATNSLLNNSSSHLDPHSSSRPSSARTSTSTSTSVHGAGGGSASASIKGPWRLLRLLPYESRPLVHKMLALDPRRRATMADLRRDDWLANVETCTIADGRIVRSKGHTHVLVGASEAGGKK</sequence>
<dbReference type="GO" id="GO:0005829">
    <property type="term" value="C:cytosol"/>
    <property type="evidence" value="ECO:0007669"/>
    <property type="project" value="TreeGrafter"/>
</dbReference>
<dbReference type="Pfam" id="PF00069">
    <property type="entry name" value="Pkinase"/>
    <property type="match status" value="1"/>
</dbReference>
<evidence type="ECO:0000313" key="14">
    <source>
        <dbReference type="Proteomes" id="UP000033140"/>
    </source>
</evidence>
<comment type="caution">
    <text evidence="13">The sequence shown here is derived from an EMBL/GenBank/DDBJ whole genome shotgun (WGS) entry which is preliminary data.</text>
</comment>
<dbReference type="STRING" id="698492.A0A0E9NTG3"/>